<sequence length="566" mass="62729">MASAPPGSQMAPLPSNLPFRLVSKTIGQGAYASIRKACPLNAPRPIIAIKFINKEHAFRQGRLTPKHLKMEVTLHSYLGKHQNIIHCLGSGEDKMWTWIAMELADGGDLFDKIEADEGVGEDIAHLYFTQLVSAVSFMHSKGIAHRDLKPENVLLSAEGDLKLADFGLAALFKKDGKLRLCNTVCGSPPYIAPEIVSGRRSKRADVLDVGYAANVCDIWSCGVVLFVLLVGNTPWDEPTMRSEEFKEYVDTDGRTTDELWQRIPPEITSLLRGMLKLDPSTRFTLDEIRTHPWFTRPNPYLSPSGKNANPIGLATQMLSQLRIDFSQDPTASQRSPSQDLDAMDIDSVPRRSSAGAYPANINLLSSTQPETPVADTPFDWERPPRLGNYDGVSASQPNSHHQRQPLQQTPYLSQFPSSTQDLLSQDPSLTQFTPNPSVPLTLTQAARQFKDVLPSYSLARFLSPLSISLLIPLIAESLHRLGVPAAPFNEEQITQWERDGEASVRVKLADGRRQGLNGHVVVERVGFGGETMCEVRFVKASGDPLEWRRFFKRVVVCMGDVVLRPT</sequence>
<comment type="catalytic activity">
    <reaction evidence="8">
        <text>L-seryl-[protein] + ATP = O-phospho-L-seryl-[protein] + ADP + H(+)</text>
        <dbReference type="Rhea" id="RHEA:17989"/>
        <dbReference type="Rhea" id="RHEA-COMP:9863"/>
        <dbReference type="Rhea" id="RHEA-COMP:11604"/>
        <dbReference type="ChEBI" id="CHEBI:15378"/>
        <dbReference type="ChEBI" id="CHEBI:29999"/>
        <dbReference type="ChEBI" id="CHEBI:30616"/>
        <dbReference type="ChEBI" id="CHEBI:83421"/>
        <dbReference type="ChEBI" id="CHEBI:456216"/>
        <dbReference type="EC" id="2.7.11.1"/>
    </reaction>
</comment>
<evidence type="ECO:0000256" key="6">
    <source>
        <dbReference type="ARBA" id="ARBA00022840"/>
    </source>
</evidence>
<evidence type="ECO:0000256" key="1">
    <source>
        <dbReference type="ARBA" id="ARBA00012513"/>
    </source>
</evidence>
<accession>A0A9P4N8U6</accession>
<evidence type="ECO:0000256" key="10">
    <source>
        <dbReference type="SAM" id="MobiDB-lite"/>
    </source>
</evidence>
<dbReference type="GO" id="GO:0007095">
    <property type="term" value="P:mitotic G2 DNA damage checkpoint signaling"/>
    <property type="evidence" value="ECO:0007669"/>
    <property type="project" value="TreeGrafter"/>
</dbReference>
<dbReference type="SMART" id="SM00220">
    <property type="entry name" value="S_TKc"/>
    <property type="match status" value="1"/>
</dbReference>
<keyword evidence="2" id="KW-0723">Serine/threonine-protein kinase</keyword>
<keyword evidence="6 9" id="KW-0067">ATP-binding</keyword>
<evidence type="ECO:0000256" key="3">
    <source>
        <dbReference type="ARBA" id="ARBA00022679"/>
    </source>
</evidence>
<evidence type="ECO:0000259" key="11">
    <source>
        <dbReference type="PROSITE" id="PS50011"/>
    </source>
</evidence>
<evidence type="ECO:0000313" key="13">
    <source>
        <dbReference type="Proteomes" id="UP000800093"/>
    </source>
</evidence>
<dbReference type="InterPro" id="IPR011009">
    <property type="entry name" value="Kinase-like_dom_sf"/>
</dbReference>
<dbReference type="OrthoDB" id="539158at2759"/>
<dbReference type="GO" id="GO:0005634">
    <property type="term" value="C:nucleus"/>
    <property type="evidence" value="ECO:0007669"/>
    <property type="project" value="TreeGrafter"/>
</dbReference>
<proteinExistence type="predicted"/>
<dbReference type="InterPro" id="IPR008271">
    <property type="entry name" value="Ser/Thr_kinase_AS"/>
</dbReference>
<dbReference type="AlphaFoldDB" id="A0A9P4N8U6"/>
<evidence type="ECO:0000256" key="9">
    <source>
        <dbReference type="PROSITE-ProRule" id="PRU10141"/>
    </source>
</evidence>
<dbReference type="SUPFAM" id="SSF56112">
    <property type="entry name" value="Protein kinase-like (PK-like)"/>
    <property type="match status" value="1"/>
</dbReference>
<dbReference type="GO" id="GO:0005737">
    <property type="term" value="C:cytoplasm"/>
    <property type="evidence" value="ECO:0007669"/>
    <property type="project" value="TreeGrafter"/>
</dbReference>
<evidence type="ECO:0000256" key="7">
    <source>
        <dbReference type="ARBA" id="ARBA00047899"/>
    </source>
</evidence>
<dbReference type="EMBL" id="ML986596">
    <property type="protein sequence ID" value="KAF2266636.1"/>
    <property type="molecule type" value="Genomic_DNA"/>
</dbReference>
<comment type="caution">
    <text evidence="12">The sequence shown here is derived from an EMBL/GenBank/DDBJ whole genome shotgun (WGS) entry which is preliminary data.</text>
</comment>
<dbReference type="GO" id="GO:0004674">
    <property type="term" value="F:protein serine/threonine kinase activity"/>
    <property type="evidence" value="ECO:0007669"/>
    <property type="project" value="UniProtKB-KW"/>
</dbReference>
<evidence type="ECO:0000256" key="8">
    <source>
        <dbReference type="ARBA" id="ARBA00048679"/>
    </source>
</evidence>
<feature type="binding site" evidence="9">
    <location>
        <position position="50"/>
    </location>
    <ligand>
        <name>ATP</name>
        <dbReference type="ChEBI" id="CHEBI:30616"/>
    </ligand>
</feature>
<dbReference type="Proteomes" id="UP000800093">
    <property type="component" value="Unassembled WGS sequence"/>
</dbReference>
<dbReference type="PROSITE" id="PS00107">
    <property type="entry name" value="PROTEIN_KINASE_ATP"/>
    <property type="match status" value="1"/>
</dbReference>
<evidence type="ECO:0000256" key="2">
    <source>
        <dbReference type="ARBA" id="ARBA00022527"/>
    </source>
</evidence>
<dbReference type="EC" id="2.7.11.1" evidence="1"/>
<dbReference type="InterPro" id="IPR000719">
    <property type="entry name" value="Prot_kinase_dom"/>
</dbReference>
<feature type="domain" description="Protein kinase" evidence="11">
    <location>
        <begin position="20"/>
        <end position="294"/>
    </location>
</feature>
<dbReference type="PANTHER" id="PTHR43895:SF32">
    <property type="entry name" value="SERINE_THREONINE-PROTEIN KINASE CHK1"/>
    <property type="match status" value="1"/>
</dbReference>
<dbReference type="GO" id="GO:0005524">
    <property type="term" value="F:ATP binding"/>
    <property type="evidence" value="ECO:0007669"/>
    <property type="project" value="UniProtKB-UniRule"/>
</dbReference>
<feature type="compositionally biased region" description="Polar residues" evidence="10">
    <location>
        <begin position="393"/>
        <end position="435"/>
    </location>
</feature>
<dbReference type="PROSITE" id="PS50011">
    <property type="entry name" value="PROTEIN_KINASE_DOM"/>
    <property type="match status" value="1"/>
</dbReference>
<protein>
    <recommendedName>
        <fullName evidence="1">non-specific serine/threonine protein kinase</fullName>
        <ecNumber evidence="1">2.7.11.1</ecNumber>
    </recommendedName>
</protein>
<evidence type="ECO:0000256" key="4">
    <source>
        <dbReference type="ARBA" id="ARBA00022741"/>
    </source>
</evidence>
<organism evidence="12 13">
    <name type="scientific">Lojkania enalia</name>
    <dbReference type="NCBI Taxonomy" id="147567"/>
    <lineage>
        <taxon>Eukaryota</taxon>
        <taxon>Fungi</taxon>
        <taxon>Dikarya</taxon>
        <taxon>Ascomycota</taxon>
        <taxon>Pezizomycotina</taxon>
        <taxon>Dothideomycetes</taxon>
        <taxon>Pleosporomycetidae</taxon>
        <taxon>Pleosporales</taxon>
        <taxon>Pleosporales incertae sedis</taxon>
        <taxon>Lojkania</taxon>
    </lineage>
</organism>
<keyword evidence="4 9" id="KW-0547">Nucleotide-binding</keyword>
<keyword evidence="3" id="KW-0808">Transferase</keyword>
<keyword evidence="5" id="KW-0418">Kinase</keyword>
<keyword evidence="13" id="KW-1185">Reference proteome</keyword>
<feature type="region of interest" description="Disordered" evidence="10">
    <location>
        <begin position="362"/>
        <end position="435"/>
    </location>
</feature>
<dbReference type="PANTHER" id="PTHR43895">
    <property type="entry name" value="CALCIUM/CALMODULIN-DEPENDENT PROTEIN KINASE KINASE-RELATED"/>
    <property type="match status" value="1"/>
</dbReference>
<dbReference type="Gene3D" id="1.10.510.10">
    <property type="entry name" value="Transferase(Phosphotransferase) domain 1"/>
    <property type="match status" value="1"/>
</dbReference>
<dbReference type="InterPro" id="IPR017441">
    <property type="entry name" value="Protein_kinase_ATP_BS"/>
</dbReference>
<evidence type="ECO:0000256" key="5">
    <source>
        <dbReference type="ARBA" id="ARBA00022777"/>
    </source>
</evidence>
<dbReference type="FunFam" id="1.10.510.10:FF:000692">
    <property type="entry name" value="Serine/threonine protein kinase, variant"/>
    <property type="match status" value="1"/>
</dbReference>
<name>A0A9P4N8U6_9PLEO</name>
<comment type="catalytic activity">
    <reaction evidence="7">
        <text>L-threonyl-[protein] + ATP = O-phospho-L-threonyl-[protein] + ADP + H(+)</text>
        <dbReference type="Rhea" id="RHEA:46608"/>
        <dbReference type="Rhea" id="RHEA-COMP:11060"/>
        <dbReference type="Rhea" id="RHEA-COMP:11605"/>
        <dbReference type="ChEBI" id="CHEBI:15378"/>
        <dbReference type="ChEBI" id="CHEBI:30013"/>
        <dbReference type="ChEBI" id="CHEBI:30616"/>
        <dbReference type="ChEBI" id="CHEBI:61977"/>
        <dbReference type="ChEBI" id="CHEBI:456216"/>
        <dbReference type="EC" id="2.7.11.1"/>
    </reaction>
</comment>
<gene>
    <name evidence="12" type="ORF">CC78DRAFT_577948</name>
</gene>
<dbReference type="GO" id="GO:0035861">
    <property type="term" value="C:site of double-strand break"/>
    <property type="evidence" value="ECO:0007669"/>
    <property type="project" value="TreeGrafter"/>
</dbReference>
<evidence type="ECO:0000313" key="12">
    <source>
        <dbReference type="EMBL" id="KAF2266636.1"/>
    </source>
</evidence>
<dbReference type="Pfam" id="PF00069">
    <property type="entry name" value="Pkinase"/>
    <property type="match status" value="1"/>
</dbReference>
<reference evidence="13" key="1">
    <citation type="journal article" date="2020" name="Stud. Mycol.">
        <title>101 Dothideomycetes genomes: A test case for predicting lifestyles and emergence of pathogens.</title>
        <authorList>
            <person name="Haridas S."/>
            <person name="Albert R."/>
            <person name="Binder M."/>
            <person name="Bloem J."/>
            <person name="LaButti K."/>
            <person name="Salamov A."/>
            <person name="Andreopoulos B."/>
            <person name="Baker S."/>
            <person name="Barry K."/>
            <person name="Bills G."/>
            <person name="Bluhm B."/>
            <person name="Cannon C."/>
            <person name="Castanera R."/>
            <person name="Culley D."/>
            <person name="Daum C."/>
            <person name="Ezra D."/>
            <person name="Gonzalez J."/>
            <person name="Henrissat B."/>
            <person name="Kuo A."/>
            <person name="Liang C."/>
            <person name="Lipzen A."/>
            <person name="Lutzoni F."/>
            <person name="Magnuson J."/>
            <person name="Mondo S."/>
            <person name="Nolan M."/>
            <person name="Ohm R."/>
            <person name="Pangilinan J."/>
            <person name="Park H.-J."/>
            <person name="Ramirez L."/>
            <person name="Alfaro M."/>
            <person name="Sun H."/>
            <person name="Tritt A."/>
            <person name="Yoshinaga Y."/>
            <person name="Zwiers L.-H."/>
            <person name="Turgeon B."/>
            <person name="Goodwin S."/>
            <person name="Spatafora J."/>
            <person name="Crous P."/>
            <person name="Grigoriev I."/>
        </authorList>
    </citation>
    <scope>NUCLEOTIDE SEQUENCE [LARGE SCALE GENOMIC DNA]</scope>
    <source>
        <strain evidence="13">CBS 304.66</strain>
    </source>
</reference>
<dbReference type="PROSITE" id="PS00108">
    <property type="entry name" value="PROTEIN_KINASE_ST"/>
    <property type="match status" value="1"/>
</dbReference>